<organism evidence="2 3">
    <name type="scientific">Alkalihalophilus pseudofirmus</name>
    <name type="common">Bacillus pseudofirmus</name>
    <dbReference type="NCBI Taxonomy" id="79885"/>
    <lineage>
        <taxon>Bacteria</taxon>
        <taxon>Bacillati</taxon>
        <taxon>Bacillota</taxon>
        <taxon>Bacilli</taxon>
        <taxon>Bacillales</taxon>
        <taxon>Bacillaceae</taxon>
        <taxon>Alkalihalophilus</taxon>
    </lineage>
</organism>
<evidence type="ECO:0000259" key="1">
    <source>
        <dbReference type="PROSITE" id="PS51186"/>
    </source>
</evidence>
<dbReference type="InterPro" id="IPR016181">
    <property type="entry name" value="Acyl_CoA_acyltransferase"/>
</dbReference>
<comment type="caution">
    <text evidence="2">The sequence shown here is derived from an EMBL/GenBank/DDBJ whole genome shotgun (WGS) entry which is preliminary data.</text>
</comment>
<evidence type="ECO:0000313" key="3">
    <source>
        <dbReference type="Proteomes" id="UP001285636"/>
    </source>
</evidence>
<dbReference type="GO" id="GO:0016747">
    <property type="term" value="F:acyltransferase activity, transferring groups other than amino-acyl groups"/>
    <property type="evidence" value="ECO:0007669"/>
    <property type="project" value="InterPro"/>
</dbReference>
<dbReference type="SUPFAM" id="SSF55729">
    <property type="entry name" value="Acyl-CoA N-acyltransferases (Nat)"/>
    <property type="match status" value="1"/>
</dbReference>
<dbReference type="PANTHER" id="PTHR43792:SF1">
    <property type="entry name" value="N-ACETYLTRANSFERASE DOMAIN-CONTAINING PROTEIN"/>
    <property type="match status" value="1"/>
</dbReference>
<dbReference type="InterPro" id="IPR000182">
    <property type="entry name" value="GNAT_dom"/>
</dbReference>
<sequence length="175" mass="20331">MLKLETERLTIRPFTKEDIPDLHTIFSDPETMQHYPAPFSYEKTKSWVEKNLQRYQKDGHGLWAVCFRETGEVIGDCGLVTQQVEGKKEIELGYHINKKHWSKGYATEAAIACRDYGFQQLKVDRLISLIVPKNKPSIRVAEKIGFGREKEVLIFYKYHYIYAGFRQHGSKGDTS</sequence>
<name>A0AAJ2KXH9_ALKPS</name>
<dbReference type="InterPro" id="IPR051531">
    <property type="entry name" value="N-acetyltransferase"/>
</dbReference>
<accession>A0AAJ2KXH9</accession>
<dbReference type="PROSITE" id="PS51186">
    <property type="entry name" value="GNAT"/>
    <property type="match status" value="1"/>
</dbReference>
<gene>
    <name evidence="2" type="ORF">RYX45_07025</name>
</gene>
<proteinExistence type="predicted"/>
<protein>
    <submittedName>
        <fullName evidence="2">GNAT family N-acetyltransferase</fullName>
    </submittedName>
</protein>
<dbReference type="Proteomes" id="UP001285636">
    <property type="component" value="Unassembled WGS sequence"/>
</dbReference>
<dbReference type="EMBL" id="JAWJAY010000001">
    <property type="protein sequence ID" value="MDV2884926.1"/>
    <property type="molecule type" value="Genomic_DNA"/>
</dbReference>
<feature type="domain" description="N-acetyltransferase" evidence="1">
    <location>
        <begin position="9"/>
        <end position="167"/>
    </location>
</feature>
<reference evidence="2" key="1">
    <citation type="submission" date="2023-10" db="EMBL/GenBank/DDBJ databases">
        <title>Screening of Alkalihalophilus pseudofirmusBZ-TG-HK211 and Its Alleviation of Salt Stress on Rapeseed Growth.</title>
        <authorList>
            <person name="Zhao B."/>
            <person name="Guo T."/>
        </authorList>
    </citation>
    <scope>NUCLEOTIDE SEQUENCE</scope>
    <source>
        <strain evidence="2">BZ-TG-HK211</strain>
    </source>
</reference>
<evidence type="ECO:0000313" key="2">
    <source>
        <dbReference type="EMBL" id="MDV2884926.1"/>
    </source>
</evidence>
<dbReference type="RefSeq" id="WP_323466354.1">
    <property type="nucleotide sequence ID" value="NZ_CP144224.1"/>
</dbReference>
<dbReference type="PANTHER" id="PTHR43792">
    <property type="entry name" value="GNAT FAMILY, PUTATIVE (AFU_ORTHOLOGUE AFUA_3G00765)-RELATED-RELATED"/>
    <property type="match status" value="1"/>
</dbReference>
<dbReference type="AlphaFoldDB" id="A0AAJ2KXH9"/>
<dbReference type="Pfam" id="PF13302">
    <property type="entry name" value="Acetyltransf_3"/>
    <property type="match status" value="1"/>
</dbReference>
<dbReference type="Gene3D" id="3.40.630.30">
    <property type="match status" value="1"/>
</dbReference>